<dbReference type="InParanoid" id="A7UTW1"/>
<feature type="region of interest" description="Disordered" evidence="1">
    <location>
        <begin position="112"/>
        <end position="228"/>
    </location>
</feature>
<dbReference type="HOGENOM" id="CLU_1009080_0_0_1"/>
<proteinExistence type="predicted"/>
<name>A7UTW1_ANOGA</name>
<evidence type="ECO:0000256" key="1">
    <source>
        <dbReference type="SAM" id="MobiDB-lite"/>
    </source>
</evidence>
<comment type="caution">
    <text evidence="2">The sequence shown here is derived from an EMBL/GenBank/DDBJ whole genome shotgun (WGS) entry which is preliminary data.</text>
</comment>
<dbReference type="EMBL" id="AAAB01008960">
    <property type="protein sequence ID" value="EDO63735.1"/>
    <property type="molecule type" value="Genomic_DNA"/>
</dbReference>
<dbReference type="AlphaFoldDB" id="A7UTW1"/>
<feature type="compositionally biased region" description="Polar residues" evidence="1">
    <location>
        <begin position="144"/>
        <end position="153"/>
    </location>
</feature>
<accession>A7UTW1</accession>
<reference evidence="2" key="2">
    <citation type="submission" date="2002-03" db="EMBL/GenBank/DDBJ databases">
        <authorList>
            <consortium name="The Anopheles Genome Sequencing Consortium"/>
        </authorList>
    </citation>
    <scope>NUCLEOTIDE SEQUENCE</scope>
    <source>
        <strain evidence="2">PEST</strain>
    </source>
</reference>
<protein>
    <submittedName>
        <fullName evidence="2">AGAP005788-PA</fullName>
    </submittedName>
</protein>
<dbReference type="PaxDb" id="7165-AGAP005788-PA"/>
<reference evidence="2" key="5">
    <citation type="submission" date="2011-05" db="EMBL/GenBank/DDBJ databases">
        <authorList>
            <consortium name="VectorBase"/>
        </authorList>
    </citation>
    <scope>NUCLEOTIDE SEQUENCE</scope>
    <source>
        <strain evidence="2">PEST</strain>
    </source>
</reference>
<reference evidence="2" key="4">
    <citation type="journal article" date="2007" name="Genome Biol.">
        <title>Update of the Anopheles gambiae PEST genome assembly.</title>
        <authorList>
            <person name="Sharakhova M.V."/>
            <person name="Hammond M.P."/>
            <person name="Lobo N.F."/>
            <person name="Krzywinski J."/>
            <person name="Unger M.F."/>
            <person name="Hillenmeyer M.E."/>
            <person name="Bruggner R.V."/>
            <person name="Birney E."/>
            <person name="Collins F.H."/>
        </authorList>
    </citation>
    <scope>NUCLEOTIDE SEQUENCE</scope>
    <source>
        <strain evidence="2">PEST</strain>
    </source>
</reference>
<feature type="compositionally biased region" description="Basic residues" evidence="1">
    <location>
        <begin position="127"/>
        <end position="138"/>
    </location>
</feature>
<sequence length="276" mass="30014">MHLLSNGAHFTSIAKHALYRTKRGDIPLWTVVTRHHRRPLQRHRTHWCSIVVRGITAALAAPASSSSPVSRHSAEAYRLPLSIFIAGALAGQVHLDGGTTVAPVQQHRMCPGSQSSCAASRSPPVYPHHHRQRHHHPARPAQQFTGSDITVTPVQRYRLSGPSARGTTAAPCSAAHRRPNGNSIRRAASSASSVSGATTTTPTATPTTKTPTTTPQRLQRNERAQRIGCPQLQPATLIQFERMAWRPVCTLPRYIASHDPYACHAGFIRHKTAASA</sequence>
<feature type="compositionally biased region" description="Low complexity" evidence="1">
    <location>
        <begin position="187"/>
        <end position="215"/>
    </location>
</feature>
<reference evidence="2" key="3">
    <citation type="journal article" date="2004" name="Trends Parasitol.">
        <title>The Anopheles gambiae genome: an update.</title>
        <authorList>
            <person name="Mongin E."/>
            <person name="Louis C."/>
            <person name="Holt R.A."/>
            <person name="Birney E."/>
            <person name="Collins F.H."/>
        </authorList>
    </citation>
    <scope>NUCLEOTIDE SEQUENCE</scope>
    <source>
        <strain evidence="2">PEST</strain>
    </source>
</reference>
<evidence type="ECO:0000313" key="2">
    <source>
        <dbReference type="EMBL" id="EDO63735.1"/>
    </source>
</evidence>
<dbReference type="VEuPathDB" id="VectorBase:AGAP005788"/>
<gene>
    <name evidence="2" type="ORF">AgaP_AGAP005788</name>
</gene>
<reference evidence="2" key="1">
    <citation type="journal article" date="2002" name="Science">
        <title>The genome sequence of the malaria mosquito Anopheles gambiae.</title>
        <authorList>
            <person name="Holt R.A."/>
            <person name="Subramanian G.M."/>
            <person name="Halpern A."/>
            <person name="Sutton G.G."/>
            <person name="Charlab R."/>
            <person name="Nusskern D.R."/>
            <person name="Wincker P."/>
            <person name="Clark A.G."/>
            <person name="Ribeiro J.M."/>
            <person name="Wides R."/>
            <person name="Salzberg S.L."/>
            <person name="Loftus B."/>
            <person name="Yandell M."/>
            <person name="Majoros W.H."/>
            <person name="Rusch D.B."/>
            <person name="Lai Z."/>
            <person name="Kraft C.L."/>
            <person name="Abril J.F."/>
            <person name="Anthouard V."/>
            <person name="Arensburger P."/>
            <person name="Atkinson P.W."/>
            <person name="Baden H."/>
            <person name="de Berardinis V."/>
            <person name="Baldwin D."/>
            <person name="Benes V."/>
            <person name="Biedler J."/>
            <person name="Blass C."/>
            <person name="Bolanos R."/>
            <person name="Boscus D."/>
            <person name="Barnstead M."/>
            <person name="Cai S."/>
            <person name="Center A."/>
            <person name="Chaturverdi K."/>
            <person name="Christophides G.K."/>
            <person name="Chrystal M.A."/>
            <person name="Clamp M."/>
            <person name="Cravchik A."/>
            <person name="Curwen V."/>
            <person name="Dana A."/>
            <person name="Delcher A."/>
            <person name="Dew I."/>
            <person name="Evans C.A."/>
            <person name="Flanigan M."/>
            <person name="Grundschober-Freimoser A."/>
            <person name="Friedli L."/>
            <person name="Gu Z."/>
            <person name="Guan P."/>
            <person name="Guigo R."/>
            <person name="Hillenmeyer M.E."/>
            <person name="Hladun S.L."/>
            <person name="Hogan J.R."/>
            <person name="Hong Y.S."/>
            <person name="Hoover J."/>
            <person name="Jaillon O."/>
            <person name="Ke Z."/>
            <person name="Kodira C."/>
            <person name="Kokoza E."/>
            <person name="Koutsos A."/>
            <person name="Letunic I."/>
            <person name="Levitsky A."/>
            <person name="Liang Y."/>
            <person name="Lin J.J."/>
            <person name="Lobo N.F."/>
            <person name="Lopez J.R."/>
            <person name="Malek J.A."/>
            <person name="McIntosh T.C."/>
            <person name="Meister S."/>
            <person name="Miller J."/>
            <person name="Mobarry C."/>
            <person name="Mongin E."/>
            <person name="Murphy S.D."/>
            <person name="O'Brochta D.A."/>
            <person name="Pfannkoch C."/>
            <person name="Qi R."/>
            <person name="Regier M.A."/>
            <person name="Remington K."/>
            <person name="Shao H."/>
            <person name="Sharakhova M.V."/>
            <person name="Sitter C.D."/>
            <person name="Shetty J."/>
            <person name="Smith T.J."/>
            <person name="Strong R."/>
            <person name="Sun J."/>
            <person name="Thomasova D."/>
            <person name="Ton L.Q."/>
            <person name="Topalis P."/>
            <person name="Tu Z."/>
            <person name="Unger M.F."/>
            <person name="Walenz B."/>
            <person name="Wang A."/>
            <person name="Wang J."/>
            <person name="Wang M."/>
            <person name="Wang X."/>
            <person name="Woodford K.J."/>
            <person name="Wortman J.R."/>
            <person name="Wu M."/>
            <person name="Yao A."/>
            <person name="Zdobnov E.M."/>
            <person name="Zhang H."/>
            <person name="Zhao Q."/>
            <person name="Zhao S."/>
            <person name="Zhu S.C."/>
            <person name="Zhimulev I."/>
            <person name="Coluzzi M."/>
            <person name="della Torre A."/>
            <person name="Roth C.W."/>
            <person name="Louis C."/>
            <person name="Kalush F."/>
            <person name="Mural R.J."/>
            <person name="Myers E.W."/>
            <person name="Adams M.D."/>
            <person name="Smith H.O."/>
            <person name="Broder S."/>
            <person name="Gardner M.J."/>
            <person name="Fraser C.M."/>
            <person name="Birney E."/>
            <person name="Bork P."/>
            <person name="Brey P.T."/>
            <person name="Venter J.C."/>
            <person name="Weissenbach J."/>
            <person name="Kafatos F.C."/>
            <person name="Collins F.H."/>
            <person name="Hoffman S.L."/>
        </authorList>
    </citation>
    <scope>NUCLEOTIDE SEQUENCE [LARGE SCALE GENOMIC DNA]</scope>
    <source>
        <strain evidence="2">PEST</strain>
    </source>
</reference>
<organism evidence="2">
    <name type="scientific">Anopheles gambiae</name>
    <name type="common">African malaria mosquito</name>
    <dbReference type="NCBI Taxonomy" id="7165"/>
    <lineage>
        <taxon>Eukaryota</taxon>
        <taxon>Metazoa</taxon>
        <taxon>Ecdysozoa</taxon>
        <taxon>Arthropoda</taxon>
        <taxon>Hexapoda</taxon>
        <taxon>Insecta</taxon>
        <taxon>Pterygota</taxon>
        <taxon>Neoptera</taxon>
        <taxon>Endopterygota</taxon>
        <taxon>Diptera</taxon>
        <taxon>Nematocera</taxon>
        <taxon>Culicoidea</taxon>
        <taxon>Culicidae</taxon>
        <taxon>Anophelinae</taxon>
        <taxon>Anopheles</taxon>
    </lineage>
</organism>